<dbReference type="Gene3D" id="1.10.1170.10">
    <property type="entry name" value="Inhibitor Of Apoptosis Protein (2mihbC-IAP-1), Chain A"/>
    <property type="match status" value="1"/>
</dbReference>
<evidence type="ECO:0000313" key="1">
    <source>
        <dbReference type="Ensembl" id="ENSCINP00000031351.1"/>
    </source>
</evidence>
<dbReference type="HOGENOM" id="CLU_2960028_0_0_1"/>
<dbReference type="Pfam" id="PF00653">
    <property type="entry name" value="BIR"/>
    <property type="match status" value="1"/>
</dbReference>
<dbReference type="InParanoid" id="H2XNW8"/>
<dbReference type="Proteomes" id="UP000008144">
    <property type="component" value="Unassembled WGS sequence"/>
</dbReference>
<dbReference type="PROSITE" id="PS50143">
    <property type="entry name" value="BIR_REPEAT_2"/>
    <property type="match status" value="1"/>
</dbReference>
<reference evidence="1" key="2">
    <citation type="submission" date="2025-08" db="UniProtKB">
        <authorList>
            <consortium name="Ensembl"/>
        </authorList>
    </citation>
    <scope>IDENTIFICATION</scope>
</reference>
<accession>H2XNW8</accession>
<dbReference type="Ensembl" id="ENSCINT00000035008.1">
    <property type="protein sequence ID" value="ENSCINP00000031351.1"/>
    <property type="gene ID" value="ENSCING00000024725.1"/>
</dbReference>
<protein>
    <submittedName>
        <fullName evidence="1">Uncharacterized protein</fullName>
    </submittedName>
</protein>
<dbReference type="SUPFAM" id="SSF57924">
    <property type="entry name" value="Inhibitor of apoptosis (IAP) repeat"/>
    <property type="match status" value="1"/>
</dbReference>
<dbReference type="AlphaFoldDB" id="H2XNW8"/>
<name>H2XNW8_CIOIN</name>
<reference evidence="2" key="1">
    <citation type="journal article" date="2002" name="Science">
        <title>The draft genome of Ciona intestinalis: insights into chordate and vertebrate origins.</title>
        <authorList>
            <person name="Dehal P."/>
            <person name="Satou Y."/>
            <person name="Campbell R.K."/>
            <person name="Chapman J."/>
            <person name="Degnan B."/>
            <person name="De Tomaso A."/>
            <person name="Davidson B."/>
            <person name="Di Gregorio A."/>
            <person name="Gelpke M."/>
            <person name="Goodstein D.M."/>
            <person name="Harafuji N."/>
            <person name="Hastings K.E."/>
            <person name="Ho I."/>
            <person name="Hotta K."/>
            <person name="Huang W."/>
            <person name="Kawashima T."/>
            <person name="Lemaire P."/>
            <person name="Martinez D."/>
            <person name="Meinertzhagen I.A."/>
            <person name="Necula S."/>
            <person name="Nonaka M."/>
            <person name="Putnam N."/>
            <person name="Rash S."/>
            <person name="Saiga H."/>
            <person name="Satake M."/>
            <person name="Terry A."/>
            <person name="Yamada L."/>
            <person name="Wang H.G."/>
            <person name="Awazu S."/>
            <person name="Azumi K."/>
            <person name="Boore J."/>
            <person name="Branno M."/>
            <person name="Chin-Bow S."/>
            <person name="DeSantis R."/>
            <person name="Doyle S."/>
            <person name="Francino P."/>
            <person name="Keys D.N."/>
            <person name="Haga S."/>
            <person name="Hayashi H."/>
            <person name="Hino K."/>
            <person name="Imai K.S."/>
            <person name="Inaba K."/>
            <person name="Kano S."/>
            <person name="Kobayashi K."/>
            <person name="Kobayashi M."/>
            <person name="Lee B.I."/>
            <person name="Makabe K.W."/>
            <person name="Manohar C."/>
            <person name="Matassi G."/>
            <person name="Medina M."/>
            <person name="Mochizuki Y."/>
            <person name="Mount S."/>
            <person name="Morishita T."/>
            <person name="Miura S."/>
            <person name="Nakayama A."/>
            <person name="Nishizaka S."/>
            <person name="Nomoto H."/>
            <person name="Ohta F."/>
            <person name="Oishi K."/>
            <person name="Rigoutsos I."/>
            <person name="Sano M."/>
            <person name="Sasaki A."/>
            <person name="Sasakura Y."/>
            <person name="Shoguchi E."/>
            <person name="Shin-i T."/>
            <person name="Spagnuolo A."/>
            <person name="Stainier D."/>
            <person name="Suzuki M.M."/>
            <person name="Tassy O."/>
            <person name="Takatori N."/>
            <person name="Tokuoka M."/>
            <person name="Yagi K."/>
            <person name="Yoshizaki F."/>
            <person name="Wada S."/>
            <person name="Zhang C."/>
            <person name="Hyatt P.D."/>
            <person name="Larimer F."/>
            <person name="Detter C."/>
            <person name="Doggett N."/>
            <person name="Glavina T."/>
            <person name="Hawkins T."/>
            <person name="Richardson P."/>
            <person name="Lucas S."/>
            <person name="Kohara Y."/>
            <person name="Levine M."/>
            <person name="Satoh N."/>
            <person name="Rokhsar D.S."/>
        </authorList>
    </citation>
    <scope>NUCLEOTIDE SEQUENCE [LARGE SCALE GENOMIC DNA]</scope>
</reference>
<sequence length="59" mass="6768">MNSVQDTTAHEEIVGDKSNESFRISTFLRFPPDSPANIRHLARVGFYYTGHAYTVKCYK</sequence>
<proteinExistence type="predicted"/>
<reference evidence="1" key="3">
    <citation type="submission" date="2025-09" db="UniProtKB">
        <authorList>
            <consortium name="Ensembl"/>
        </authorList>
    </citation>
    <scope>IDENTIFICATION</scope>
</reference>
<evidence type="ECO:0000313" key="2">
    <source>
        <dbReference type="Proteomes" id="UP000008144"/>
    </source>
</evidence>
<dbReference type="InterPro" id="IPR001370">
    <property type="entry name" value="BIR_rpt"/>
</dbReference>
<keyword evidence="2" id="KW-1185">Reference proteome</keyword>
<organism evidence="1 2">
    <name type="scientific">Ciona intestinalis</name>
    <name type="common">Transparent sea squirt</name>
    <name type="synonym">Ascidia intestinalis</name>
    <dbReference type="NCBI Taxonomy" id="7719"/>
    <lineage>
        <taxon>Eukaryota</taxon>
        <taxon>Metazoa</taxon>
        <taxon>Chordata</taxon>
        <taxon>Tunicata</taxon>
        <taxon>Ascidiacea</taxon>
        <taxon>Phlebobranchia</taxon>
        <taxon>Cionidae</taxon>
        <taxon>Ciona</taxon>
    </lineage>
</organism>